<evidence type="ECO:0000313" key="2">
    <source>
        <dbReference type="Proteomes" id="UP000011201"/>
    </source>
</evidence>
<keyword evidence="2" id="KW-1185">Reference proteome</keyword>
<accession>L8N241</accession>
<gene>
    <name evidence="1" type="ORF">Pse7429DRAFT_2506</name>
</gene>
<reference evidence="1 2" key="1">
    <citation type="journal article" date="2013" name="Proc. Natl. Acad. Sci. U.S.A.">
        <title>Improving the coverage of the cyanobacterial phylum using diversity-driven genome sequencing.</title>
        <authorList>
            <person name="Shih P.M."/>
            <person name="Wu D."/>
            <person name="Latifi A."/>
            <person name="Axen S.D."/>
            <person name="Fewer D.P."/>
            <person name="Talla E."/>
            <person name="Calteau A."/>
            <person name="Cai F."/>
            <person name="Tandeau de Marsac N."/>
            <person name="Rippka R."/>
            <person name="Herdman M."/>
            <person name="Sivonen K."/>
            <person name="Coursin T."/>
            <person name="Laurent T."/>
            <person name="Goodwin L."/>
            <person name="Nolan M."/>
            <person name="Davenport K.W."/>
            <person name="Han C.S."/>
            <person name="Rubin E.M."/>
            <person name="Eisen J.A."/>
            <person name="Woyke T."/>
            <person name="Gugger M."/>
            <person name="Kerfeld C.A."/>
        </authorList>
    </citation>
    <scope>NUCLEOTIDE SEQUENCE [LARGE SCALE GENOMIC DNA]</scope>
    <source>
        <strain evidence="1 2">PCC 7429</strain>
    </source>
</reference>
<evidence type="ECO:0000313" key="1">
    <source>
        <dbReference type="EMBL" id="ELS32328.1"/>
    </source>
</evidence>
<dbReference type="EMBL" id="ALWB01000101">
    <property type="protein sequence ID" value="ELS32328.1"/>
    <property type="molecule type" value="Genomic_DNA"/>
</dbReference>
<proteinExistence type="predicted"/>
<organism evidence="1 2">
    <name type="scientific">Pseudanabaena biceps PCC 7429</name>
    <dbReference type="NCBI Taxonomy" id="927668"/>
    <lineage>
        <taxon>Bacteria</taxon>
        <taxon>Bacillati</taxon>
        <taxon>Cyanobacteriota</taxon>
        <taxon>Cyanophyceae</taxon>
        <taxon>Pseudanabaenales</taxon>
        <taxon>Pseudanabaenaceae</taxon>
        <taxon>Pseudanabaena</taxon>
    </lineage>
</organism>
<protein>
    <submittedName>
        <fullName evidence="1">Uncharacterized protein</fullName>
    </submittedName>
</protein>
<name>L8N241_9CYAN</name>
<comment type="caution">
    <text evidence="1">The sequence shown here is derived from an EMBL/GenBank/DDBJ whole genome shotgun (WGS) entry which is preliminary data.</text>
</comment>
<dbReference type="AlphaFoldDB" id="L8N241"/>
<dbReference type="Proteomes" id="UP000011201">
    <property type="component" value="Unassembled WGS sequence"/>
</dbReference>
<sequence>MVTFGTGVLPTHGKISKLNCNNGIESVKEEKLHLVQVVLTVNQPKSLAD</sequence>